<dbReference type="CDD" id="cd18582">
    <property type="entry name" value="ABC_6TM_ATM1_ABCB7"/>
    <property type="match status" value="1"/>
</dbReference>
<dbReference type="SUPFAM" id="SSF90123">
    <property type="entry name" value="ABC transporter transmembrane region"/>
    <property type="match status" value="1"/>
</dbReference>
<feature type="domain" description="ABC transporter" evidence="11">
    <location>
        <begin position="481"/>
        <end position="720"/>
    </location>
</feature>
<keyword evidence="4" id="KW-0547">Nucleotide-binding</keyword>
<dbReference type="InterPro" id="IPR003439">
    <property type="entry name" value="ABC_transporter-like_ATP-bd"/>
</dbReference>
<dbReference type="Proteomes" id="UP000283634">
    <property type="component" value="Unassembled WGS sequence"/>
</dbReference>
<gene>
    <name evidence="13" type="ORF">TraAM80_01488</name>
</gene>
<evidence type="ECO:0000256" key="10">
    <source>
        <dbReference type="SAM" id="Phobius"/>
    </source>
</evidence>
<evidence type="ECO:0000259" key="12">
    <source>
        <dbReference type="PROSITE" id="PS50929"/>
    </source>
</evidence>
<dbReference type="InterPro" id="IPR011527">
    <property type="entry name" value="ABC1_TM_dom"/>
</dbReference>
<evidence type="ECO:0000256" key="2">
    <source>
        <dbReference type="ARBA" id="ARBA00022448"/>
    </source>
</evidence>
<evidence type="ECO:0000313" key="14">
    <source>
        <dbReference type="Proteomes" id="UP000283634"/>
    </source>
</evidence>
<dbReference type="InterPro" id="IPR003593">
    <property type="entry name" value="AAA+_ATPase"/>
</dbReference>
<dbReference type="EMBL" id="MKGL01000030">
    <property type="protein sequence ID" value="RNF10563.1"/>
    <property type="molecule type" value="Genomic_DNA"/>
</dbReference>
<dbReference type="GeneID" id="40325421"/>
<dbReference type="InterPro" id="IPR027417">
    <property type="entry name" value="P-loop_NTPase"/>
</dbReference>
<evidence type="ECO:0000256" key="8">
    <source>
        <dbReference type="ARBA" id="ARBA00024363"/>
    </source>
</evidence>
<keyword evidence="5 13" id="KW-0067">ATP-binding</keyword>
<comment type="subcellular location">
    <subcellularLocation>
        <location evidence="1">Membrane</location>
        <topology evidence="1">Multi-pass membrane protein</topology>
    </subcellularLocation>
</comment>
<dbReference type="SMART" id="SM00382">
    <property type="entry name" value="AAA"/>
    <property type="match status" value="1"/>
</dbReference>
<keyword evidence="2" id="KW-0813">Transport</keyword>
<dbReference type="Pfam" id="PF00664">
    <property type="entry name" value="ABC_membrane"/>
    <property type="match status" value="1"/>
</dbReference>
<feature type="domain" description="ABC transmembrane type-1" evidence="12">
    <location>
        <begin position="153"/>
        <end position="447"/>
    </location>
</feature>
<evidence type="ECO:0000256" key="9">
    <source>
        <dbReference type="SAM" id="MobiDB-lite"/>
    </source>
</evidence>
<keyword evidence="7 10" id="KW-0472">Membrane</keyword>
<dbReference type="PROSITE" id="PS50893">
    <property type="entry name" value="ABC_TRANSPORTER_2"/>
    <property type="match status" value="1"/>
</dbReference>
<dbReference type="PANTHER" id="PTHR24221:SF503">
    <property type="entry name" value="MITOCHONDRIAL POTASSIUM CHANNEL ATP-BINDING SUBUNIT"/>
    <property type="match status" value="1"/>
</dbReference>
<dbReference type="Gene3D" id="3.40.50.300">
    <property type="entry name" value="P-loop containing nucleotide triphosphate hydrolases"/>
    <property type="match status" value="1"/>
</dbReference>
<keyword evidence="6 10" id="KW-1133">Transmembrane helix</keyword>
<evidence type="ECO:0000256" key="3">
    <source>
        <dbReference type="ARBA" id="ARBA00022692"/>
    </source>
</evidence>
<dbReference type="InterPro" id="IPR017871">
    <property type="entry name" value="ABC_transporter-like_CS"/>
</dbReference>
<feature type="transmembrane region" description="Helical" evidence="10">
    <location>
        <begin position="270"/>
        <end position="297"/>
    </location>
</feature>
<dbReference type="AlphaFoldDB" id="A0A3R7MZT8"/>
<dbReference type="GO" id="GO:0140359">
    <property type="term" value="F:ABC-type transporter activity"/>
    <property type="evidence" value="ECO:0007669"/>
    <property type="project" value="InterPro"/>
</dbReference>
<evidence type="ECO:0000313" key="13">
    <source>
        <dbReference type="EMBL" id="RNF10563.1"/>
    </source>
</evidence>
<feature type="transmembrane region" description="Helical" evidence="10">
    <location>
        <begin position="303"/>
        <end position="322"/>
    </location>
</feature>
<sequence length="751" mass="82760">MWRVAPFKLGLIHWRRGTGVLGGRQVTLAATALSDHHPQPMSAVSPSLWTCKRLVHRTTCLWLEPSKKAVAAGGVRTLKVESQGRKAGEAAQLPQKQQHPRTHKAAVKAKTAAGGGSIITEEALLKIPVYRVVTHVMRHLWPPGQPKYRALVVASVMCVIAAKVLKVAVPFWFKMVIDALAPGHNVAEAVVTLGPWQLGVFGMVAAYGITRLTSSLSEELKTALFAPVGSHASTTIAMEMFRKLHSLDLHFHLGRETGVLSKDLDRGSRAFWALAYALLFLIVPTAFEVVLVCTALQTSAGLSFILTALSAVFAYIGWTYVVSNWRAVYRERYNKGDSRVGGLTVDSLLNYETVKYFGREDYEEERLCYETMKTNRDLARLDQSMAVLNFGQQAIFVLAALTCLYLSTCGVVAGVMTVGDMVLVDALLMQLYTPLSFLGMIYREVQSSTQNMQAMIALLDIESTIKEKPDARPLKLTSGTIELRDVCFRFDEHGAERCVLHNLSLTIPGGSTVAFVGPSGSGKSTIFRLLYRFYDPSAGVLLIDGQPMTELQVSSLRKAIGVIPQDTVLFNETVRYNIRYGRLDATDEEVEEAARVASIHDSIMKMSQQYDTCVGERGLKLSGGEKQRVAIARVILENPPILLADEATSALDSATEMRVMQQLRERGRKGRTIILIAHRLSTVKGADKIFVLDGKGGLAGSGTHDELLETCGLYRVLWSQQLLASRPEEEVEEEEEEGGRIETRKQPSYKT</sequence>
<dbReference type="PROSITE" id="PS00211">
    <property type="entry name" value="ABC_TRANSPORTER_1"/>
    <property type="match status" value="1"/>
</dbReference>
<evidence type="ECO:0000256" key="6">
    <source>
        <dbReference type="ARBA" id="ARBA00022989"/>
    </source>
</evidence>
<dbReference type="VEuPathDB" id="TriTrypDB:TRSC58_05591"/>
<feature type="transmembrane region" description="Helical" evidence="10">
    <location>
        <begin position="148"/>
        <end position="173"/>
    </location>
</feature>
<feature type="region of interest" description="Disordered" evidence="9">
    <location>
        <begin position="724"/>
        <end position="751"/>
    </location>
</feature>
<dbReference type="Gene3D" id="1.20.1560.10">
    <property type="entry name" value="ABC transporter type 1, transmembrane domain"/>
    <property type="match status" value="1"/>
</dbReference>
<accession>A0A3R7MZT8</accession>
<reference evidence="13 14" key="1">
    <citation type="journal article" date="2018" name="BMC Genomics">
        <title>Genomic comparison of Trypanosoma conorhini and Trypanosoma rangeli to Trypanosoma cruzi strains of high and low virulence.</title>
        <authorList>
            <person name="Bradwell K.R."/>
            <person name="Koparde V.N."/>
            <person name="Matveyev A.V."/>
            <person name="Serrano M.G."/>
            <person name="Alves J.M."/>
            <person name="Parikh H."/>
            <person name="Huang B."/>
            <person name="Lee V."/>
            <person name="Espinosa-Alvarez O."/>
            <person name="Ortiz P.A."/>
            <person name="Costa-Martins A.G."/>
            <person name="Teixeira M.M."/>
            <person name="Buck G.A."/>
        </authorList>
    </citation>
    <scope>NUCLEOTIDE SEQUENCE [LARGE SCALE GENOMIC DNA]</scope>
    <source>
        <strain evidence="13 14">AM80</strain>
    </source>
</reference>
<dbReference type="InterPro" id="IPR036640">
    <property type="entry name" value="ABC1_TM_sf"/>
</dbReference>
<feature type="transmembrane region" description="Helical" evidence="10">
    <location>
        <begin position="193"/>
        <end position="210"/>
    </location>
</feature>
<dbReference type="OrthoDB" id="6500128at2759"/>
<comment type="caution">
    <text evidence="13">The sequence shown here is derived from an EMBL/GenBank/DDBJ whole genome shotgun (WGS) entry which is preliminary data.</text>
</comment>
<dbReference type="OMA" id="VFHIIPI"/>
<feature type="transmembrane region" description="Helical" evidence="10">
    <location>
        <begin position="394"/>
        <end position="416"/>
    </location>
</feature>
<keyword evidence="13" id="KW-0378">Hydrolase</keyword>
<dbReference type="Pfam" id="PF00005">
    <property type="entry name" value="ABC_tran"/>
    <property type="match status" value="1"/>
</dbReference>
<dbReference type="GO" id="GO:0016887">
    <property type="term" value="F:ATP hydrolysis activity"/>
    <property type="evidence" value="ECO:0007669"/>
    <property type="project" value="InterPro"/>
</dbReference>
<dbReference type="PANTHER" id="PTHR24221">
    <property type="entry name" value="ATP-BINDING CASSETTE SUB-FAMILY B"/>
    <property type="match status" value="1"/>
</dbReference>
<protein>
    <submittedName>
        <fullName evidence="13">Putative ATP-binding cassette protein subfamily B, member 3</fullName>
        <ecNumber evidence="13">3.6.1.3</ecNumber>
    </submittedName>
</protein>
<dbReference type="EC" id="3.6.1.3" evidence="13"/>
<evidence type="ECO:0000256" key="1">
    <source>
        <dbReference type="ARBA" id="ARBA00004141"/>
    </source>
</evidence>
<dbReference type="GO" id="GO:0005524">
    <property type="term" value="F:ATP binding"/>
    <property type="evidence" value="ECO:0007669"/>
    <property type="project" value="UniProtKB-KW"/>
</dbReference>
<dbReference type="FunFam" id="3.40.50.300:FF:000287">
    <property type="entry name" value="Multidrug ABC transporter ATP-binding protein"/>
    <property type="match status" value="1"/>
</dbReference>
<dbReference type="InterPro" id="IPR039421">
    <property type="entry name" value="Type_1_exporter"/>
</dbReference>
<evidence type="ECO:0000256" key="4">
    <source>
        <dbReference type="ARBA" id="ARBA00022741"/>
    </source>
</evidence>
<dbReference type="PROSITE" id="PS50929">
    <property type="entry name" value="ABC_TM1F"/>
    <property type="match status" value="1"/>
</dbReference>
<dbReference type="RefSeq" id="XP_029241638.1">
    <property type="nucleotide sequence ID" value="XM_029378529.1"/>
</dbReference>
<evidence type="ECO:0000259" key="11">
    <source>
        <dbReference type="PROSITE" id="PS50893"/>
    </source>
</evidence>
<evidence type="ECO:0000256" key="5">
    <source>
        <dbReference type="ARBA" id="ARBA00022840"/>
    </source>
</evidence>
<comment type="similarity">
    <text evidence="8">Belongs to the ABC transporter superfamily. ABCB family. Heavy Metal importer (TC 3.A.1.210) subfamily.</text>
</comment>
<name>A0A3R7MZT8_TRYRA</name>
<evidence type="ECO:0000256" key="7">
    <source>
        <dbReference type="ARBA" id="ARBA00023136"/>
    </source>
</evidence>
<organism evidence="13 14">
    <name type="scientific">Trypanosoma rangeli</name>
    <dbReference type="NCBI Taxonomy" id="5698"/>
    <lineage>
        <taxon>Eukaryota</taxon>
        <taxon>Discoba</taxon>
        <taxon>Euglenozoa</taxon>
        <taxon>Kinetoplastea</taxon>
        <taxon>Metakinetoplastina</taxon>
        <taxon>Trypanosomatida</taxon>
        <taxon>Trypanosomatidae</taxon>
        <taxon>Trypanosoma</taxon>
        <taxon>Herpetosoma</taxon>
    </lineage>
</organism>
<dbReference type="GO" id="GO:0016020">
    <property type="term" value="C:membrane"/>
    <property type="evidence" value="ECO:0007669"/>
    <property type="project" value="UniProtKB-SubCell"/>
</dbReference>
<dbReference type="SUPFAM" id="SSF52540">
    <property type="entry name" value="P-loop containing nucleoside triphosphate hydrolases"/>
    <property type="match status" value="1"/>
</dbReference>
<proteinExistence type="inferred from homology"/>
<keyword evidence="14" id="KW-1185">Reference proteome</keyword>
<keyword evidence="3 10" id="KW-0812">Transmembrane</keyword>